<evidence type="ECO:0000256" key="5">
    <source>
        <dbReference type="ARBA" id="ARBA00022741"/>
    </source>
</evidence>
<dbReference type="SUPFAM" id="SSF47364">
    <property type="entry name" value="Domain of the SRP/SRP receptor G-proteins"/>
    <property type="match status" value="1"/>
</dbReference>
<dbReference type="GO" id="GO:0003924">
    <property type="term" value="F:GTPase activity"/>
    <property type="evidence" value="ECO:0007669"/>
    <property type="project" value="TreeGrafter"/>
</dbReference>
<dbReference type="InterPro" id="IPR036225">
    <property type="entry name" value="SRP/SRP_N"/>
</dbReference>
<dbReference type="AlphaFoldDB" id="A0A382A501"/>
<proteinExistence type="inferred from homology"/>
<dbReference type="PANTHER" id="PTHR43134">
    <property type="entry name" value="SIGNAL RECOGNITION PARTICLE RECEPTOR SUBUNIT ALPHA"/>
    <property type="match status" value="1"/>
</dbReference>
<evidence type="ECO:0000256" key="2">
    <source>
        <dbReference type="ARBA" id="ARBA00008531"/>
    </source>
</evidence>
<dbReference type="GO" id="GO:0005047">
    <property type="term" value="F:signal recognition particle binding"/>
    <property type="evidence" value="ECO:0007669"/>
    <property type="project" value="TreeGrafter"/>
</dbReference>
<dbReference type="Gene3D" id="3.40.50.300">
    <property type="entry name" value="P-loop containing nucleotide triphosphate hydrolases"/>
    <property type="match status" value="1"/>
</dbReference>
<keyword evidence="4" id="KW-0963">Cytoplasm</keyword>
<dbReference type="GO" id="GO:0005737">
    <property type="term" value="C:cytoplasm"/>
    <property type="evidence" value="ECO:0007669"/>
    <property type="project" value="UniProtKB-ARBA"/>
</dbReference>
<dbReference type="NCBIfam" id="TIGR00064">
    <property type="entry name" value="ftsY"/>
    <property type="match status" value="1"/>
</dbReference>
<comment type="similarity">
    <text evidence="2">Belongs to the GTP-binding SRP family.</text>
</comment>
<protein>
    <recommendedName>
        <fullName evidence="10">SRP54-type proteins GTP-binding domain-containing protein</fullName>
    </recommendedName>
</protein>
<sequence>MNIFKQFQSGLKKTSNFLSTNIIGALKSKKIDQETLDEIETILLSSDIGLEVTNHLIQKIQSTKIFKSENANSVLTLLANELELILKPREKPLIASGDYQPTILLFIGVNGSGKTTTIGKLINIIPNDKKILVGACDTFRAAAVDQLKKWTKNQKVDFHQGSLEQDPASVAYSVCQKAQKEQYDYVIIDTAGRLSNNTNLLNQLVKIKSVISKKINADNIKTILVLDGTNGSNMVNQVETFGQSMNVSGLIITKIDGTAKGGALISVAKKFEFPIHFVGLGEKAEDLFEFNAKKFS</sequence>
<dbReference type="GO" id="GO:0006614">
    <property type="term" value="P:SRP-dependent cotranslational protein targeting to membrane"/>
    <property type="evidence" value="ECO:0007669"/>
    <property type="project" value="InterPro"/>
</dbReference>
<keyword evidence="6" id="KW-0378">Hydrolase</keyword>
<dbReference type="InterPro" id="IPR000897">
    <property type="entry name" value="SRP54_GTPase_dom"/>
</dbReference>
<dbReference type="InterPro" id="IPR013822">
    <property type="entry name" value="Signal_recog_particl_SRP54_hlx"/>
</dbReference>
<keyword evidence="8" id="KW-0472">Membrane</keyword>
<dbReference type="InterPro" id="IPR004390">
    <property type="entry name" value="SR_rcpt_FtsY"/>
</dbReference>
<evidence type="ECO:0000256" key="3">
    <source>
        <dbReference type="ARBA" id="ARBA00022475"/>
    </source>
</evidence>
<dbReference type="PANTHER" id="PTHR43134:SF1">
    <property type="entry name" value="SIGNAL RECOGNITION PARTICLE RECEPTOR SUBUNIT ALPHA"/>
    <property type="match status" value="1"/>
</dbReference>
<dbReference type="InterPro" id="IPR003593">
    <property type="entry name" value="AAA+_ATPase"/>
</dbReference>
<evidence type="ECO:0000256" key="4">
    <source>
        <dbReference type="ARBA" id="ARBA00022490"/>
    </source>
</evidence>
<dbReference type="InterPro" id="IPR042101">
    <property type="entry name" value="SRP54_N_sf"/>
</dbReference>
<dbReference type="GO" id="GO:0005525">
    <property type="term" value="F:GTP binding"/>
    <property type="evidence" value="ECO:0007669"/>
    <property type="project" value="UniProtKB-KW"/>
</dbReference>
<dbReference type="SMART" id="SM00962">
    <property type="entry name" value="SRP54"/>
    <property type="match status" value="1"/>
</dbReference>
<dbReference type="Gene3D" id="1.20.120.140">
    <property type="entry name" value="Signal recognition particle SRP54, nucleotide-binding domain"/>
    <property type="match status" value="1"/>
</dbReference>
<comment type="subcellular location">
    <subcellularLocation>
        <location evidence="1">Cell membrane</location>
        <topology evidence="1">Peripheral membrane protein</topology>
        <orientation evidence="1">Cytoplasmic side</orientation>
    </subcellularLocation>
</comment>
<evidence type="ECO:0000256" key="8">
    <source>
        <dbReference type="ARBA" id="ARBA00023136"/>
    </source>
</evidence>
<evidence type="ECO:0000313" key="11">
    <source>
        <dbReference type="EMBL" id="SVA96212.1"/>
    </source>
</evidence>
<reference evidence="11" key="1">
    <citation type="submission" date="2018-05" db="EMBL/GenBank/DDBJ databases">
        <authorList>
            <person name="Lanie J.A."/>
            <person name="Ng W.-L."/>
            <person name="Kazmierczak K.M."/>
            <person name="Andrzejewski T.M."/>
            <person name="Davidsen T.M."/>
            <person name="Wayne K.J."/>
            <person name="Tettelin H."/>
            <person name="Glass J.I."/>
            <person name="Rusch D."/>
            <person name="Podicherti R."/>
            <person name="Tsui H.-C.T."/>
            <person name="Winkler M.E."/>
        </authorList>
    </citation>
    <scope>NUCLEOTIDE SEQUENCE</scope>
</reference>
<dbReference type="GO" id="GO:0005886">
    <property type="term" value="C:plasma membrane"/>
    <property type="evidence" value="ECO:0007669"/>
    <property type="project" value="UniProtKB-SubCell"/>
</dbReference>
<evidence type="ECO:0000256" key="7">
    <source>
        <dbReference type="ARBA" id="ARBA00023134"/>
    </source>
</evidence>
<feature type="non-terminal residue" evidence="11">
    <location>
        <position position="296"/>
    </location>
</feature>
<dbReference type="Pfam" id="PF00448">
    <property type="entry name" value="SRP54"/>
    <property type="match status" value="1"/>
</dbReference>
<name>A0A382A501_9ZZZZ</name>
<dbReference type="InterPro" id="IPR027417">
    <property type="entry name" value="P-loop_NTPase"/>
</dbReference>
<evidence type="ECO:0000256" key="6">
    <source>
        <dbReference type="ARBA" id="ARBA00022801"/>
    </source>
</evidence>
<keyword evidence="3" id="KW-1003">Cell membrane</keyword>
<keyword evidence="5" id="KW-0547">Nucleotide-binding</keyword>
<evidence type="ECO:0000256" key="9">
    <source>
        <dbReference type="ARBA" id="ARBA00023170"/>
    </source>
</evidence>
<evidence type="ECO:0000259" key="10">
    <source>
        <dbReference type="PROSITE" id="PS00300"/>
    </source>
</evidence>
<feature type="domain" description="SRP54-type proteins GTP-binding" evidence="10">
    <location>
        <begin position="274"/>
        <end position="287"/>
    </location>
</feature>
<dbReference type="Pfam" id="PF02881">
    <property type="entry name" value="SRP54_N"/>
    <property type="match status" value="1"/>
</dbReference>
<evidence type="ECO:0000256" key="1">
    <source>
        <dbReference type="ARBA" id="ARBA00004413"/>
    </source>
</evidence>
<organism evidence="11">
    <name type="scientific">marine metagenome</name>
    <dbReference type="NCBI Taxonomy" id="408172"/>
    <lineage>
        <taxon>unclassified sequences</taxon>
        <taxon>metagenomes</taxon>
        <taxon>ecological metagenomes</taxon>
    </lineage>
</organism>
<gene>
    <name evidence="11" type="ORF">METZ01_LOCUS149066</name>
</gene>
<dbReference type="SMART" id="SM00963">
    <property type="entry name" value="SRP54_N"/>
    <property type="match status" value="1"/>
</dbReference>
<accession>A0A382A501</accession>
<keyword evidence="7" id="KW-0342">GTP-binding</keyword>
<dbReference type="EMBL" id="UINC01023809">
    <property type="protein sequence ID" value="SVA96212.1"/>
    <property type="molecule type" value="Genomic_DNA"/>
</dbReference>
<dbReference type="PROSITE" id="PS00300">
    <property type="entry name" value="SRP54"/>
    <property type="match status" value="1"/>
</dbReference>
<dbReference type="SUPFAM" id="SSF52540">
    <property type="entry name" value="P-loop containing nucleoside triphosphate hydrolases"/>
    <property type="match status" value="1"/>
</dbReference>
<dbReference type="SMART" id="SM00382">
    <property type="entry name" value="AAA"/>
    <property type="match status" value="1"/>
</dbReference>
<keyword evidence="9" id="KW-0675">Receptor</keyword>